<dbReference type="InterPro" id="IPR036515">
    <property type="entry name" value="Transposase_17_sf"/>
</dbReference>
<dbReference type="Gene3D" id="3.30.70.1290">
    <property type="entry name" value="Transposase IS200-like"/>
    <property type="match status" value="1"/>
</dbReference>
<dbReference type="SUPFAM" id="SSF143422">
    <property type="entry name" value="Transposase IS200-like"/>
    <property type="match status" value="1"/>
</dbReference>
<dbReference type="PANTHER" id="PTHR34322">
    <property type="entry name" value="TRANSPOSASE, Y1_TNP DOMAIN-CONTAINING"/>
    <property type="match status" value="1"/>
</dbReference>
<accession>A0ABW0C6R0</accession>
<name>A0ABW0C6R0_9FLAO</name>
<comment type="caution">
    <text evidence="1">The sequence shown here is derived from an EMBL/GenBank/DDBJ whole genome shotgun (WGS) entry which is preliminary data.</text>
</comment>
<dbReference type="RefSeq" id="WP_376860986.1">
    <property type="nucleotide sequence ID" value="NZ_JBHSLA010000004.1"/>
</dbReference>
<dbReference type="EMBL" id="JBHSLA010000004">
    <property type="protein sequence ID" value="MFC5195894.1"/>
    <property type="molecule type" value="Genomic_DNA"/>
</dbReference>
<evidence type="ECO:0000313" key="2">
    <source>
        <dbReference type="Proteomes" id="UP001596162"/>
    </source>
</evidence>
<dbReference type="PANTHER" id="PTHR34322:SF2">
    <property type="entry name" value="TRANSPOSASE IS200-LIKE DOMAIN-CONTAINING PROTEIN"/>
    <property type="match status" value="1"/>
</dbReference>
<dbReference type="Proteomes" id="UP001596162">
    <property type="component" value="Unassembled WGS sequence"/>
</dbReference>
<keyword evidence="2" id="KW-1185">Reference proteome</keyword>
<reference evidence="2" key="1">
    <citation type="journal article" date="2019" name="Int. J. Syst. Evol. Microbiol.">
        <title>The Global Catalogue of Microorganisms (GCM) 10K type strain sequencing project: providing services to taxonomists for standard genome sequencing and annotation.</title>
        <authorList>
            <consortium name="The Broad Institute Genomics Platform"/>
            <consortium name="The Broad Institute Genome Sequencing Center for Infectious Disease"/>
            <person name="Wu L."/>
            <person name="Ma J."/>
        </authorList>
    </citation>
    <scope>NUCLEOTIDE SEQUENCE [LARGE SCALE GENOMIC DNA]</scope>
    <source>
        <strain evidence="2">JCM 17978</strain>
    </source>
</reference>
<proteinExistence type="predicted"/>
<gene>
    <name evidence="1" type="ORF">ACFPH8_11180</name>
</gene>
<protein>
    <submittedName>
        <fullName evidence="1">Transposase</fullName>
    </submittedName>
</protein>
<evidence type="ECO:0000313" key="1">
    <source>
        <dbReference type="EMBL" id="MFC5195894.1"/>
    </source>
</evidence>
<sequence>MKHQPFEAEHFFHLYNRGNNDENIFLEQENYSYFLVLMKKYLLSEADVYSYCLLPNHFHIIIKFKEESQQEVGKNNSKISLHQPISNMMNAYTKAINKRYNRRGSLFQEH</sequence>
<organism evidence="1 2">
    <name type="scientific">Bizionia hallyeonensis</name>
    <dbReference type="NCBI Taxonomy" id="1123757"/>
    <lineage>
        <taxon>Bacteria</taxon>
        <taxon>Pseudomonadati</taxon>
        <taxon>Bacteroidota</taxon>
        <taxon>Flavobacteriia</taxon>
        <taxon>Flavobacteriales</taxon>
        <taxon>Flavobacteriaceae</taxon>
        <taxon>Bizionia</taxon>
    </lineage>
</organism>